<dbReference type="STRING" id="1797995.A2242_00180"/>
<dbReference type="SUPFAM" id="SSF58100">
    <property type="entry name" value="Bacterial hemolysins"/>
    <property type="match status" value="1"/>
</dbReference>
<protein>
    <submittedName>
        <fullName evidence="1">Uncharacterized protein</fullName>
    </submittedName>
</protein>
<sequence length="142" mass="16210">MQAADLQQIKEIIEDVVEDKVRRVVKEVVKEEVNSRVEESETLIILAIAKSFDEMQRQFDGVQEQFDGIQGQFDGIQGQFDGIKKILDNKANESTVLHWGDEQVVPLKNDVDKLKYLHKDEWKSLPDSGTVSRILVEQGIKS</sequence>
<proteinExistence type="predicted"/>
<evidence type="ECO:0000313" key="1">
    <source>
        <dbReference type="EMBL" id="OGF28657.1"/>
    </source>
</evidence>
<name>A0A1F5SPM3_9BACT</name>
<reference evidence="1 2" key="1">
    <citation type="journal article" date="2016" name="Nat. Commun.">
        <title>Thousands of microbial genomes shed light on interconnected biogeochemical processes in an aquifer system.</title>
        <authorList>
            <person name="Anantharaman K."/>
            <person name="Brown C.T."/>
            <person name="Hug L.A."/>
            <person name="Sharon I."/>
            <person name="Castelle C.J."/>
            <person name="Probst A.J."/>
            <person name="Thomas B.C."/>
            <person name="Singh A."/>
            <person name="Wilkins M.J."/>
            <person name="Karaoz U."/>
            <person name="Brodie E.L."/>
            <person name="Williams K.H."/>
            <person name="Hubbard S.S."/>
            <person name="Banfield J.F."/>
        </authorList>
    </citation>
    <scope>NUCLEOTIDE SEQUENCE [LARGE SCALE GENOMIC DNA]</scope>
</reference>
<gene>
    <name evidence="1" type="ORF">A2242_00180</name>
</gene>
<dbReference type="AlphaFoldDB" id="A0A1F5SPM3"/>
<evidence type="ECO:0000313" key="2">
    <source>
        <dbReference type="Proteomes" id="UP000178925"/>
    </source>
</evidence>
<organism evidence="1 2">
    <name type="scientific">Candidatus Falkowbacteria bacterium RIFOXYA2_FULL_47_9</name>
    <dbReference type="NCBI Taxonomy" id="1797995"/>
    <lineage>
        <taxon>Bacteria</taxon>
        <taxon>Candidatus Falkowiibacteriota</taxon>
    </lineage>
</organism>
<comment type="caution">
    <text evidence="1">The sequence shown here is derived from an EMBL/GenBank/DDBJ whole genome shotgun (WGS) entry which is preliminary data.</text>
</comment>
<accession>A0A1F5SPM3</accession>
<dbReference type="Proteomes" id="UP000178925">
    <property type="component" value="Unassembled WGS sequence"/>
</dbReference>
<dbReference type="EMBL" id="MFGC01000007">
    <property type="protein sequence ID" value="OGF28657.1"/>
    <property type="molecule type" value="Genomic_DNA"/>
</dbReference>